<dbReference type="Pfam" id="PF00589">
    <property type="entry name" value="Phage_integrase"/>
    <property type="match status" value="1"/>
</dbReference>
<dbReference type="InterPro" id="IPR035386">
    <property type="entry name" value="Arm-DNA-bind_5"/>
</dbReference>
<dbReference type="GO" id="GO:0003677">
    <property type="term" value="F:DNA binding"/>
    <property type="evidence" value="ECO:0007669"/>
    <property type="project" value="UniProtKB-KW"/>
</dbReference>
<dbReference type="InterPro" id="IPR011010">
    <property type="entry name" value="DNA_brk_join_enz"/>
</dbReference>
<reference evidence="6" key="1">
    <citation type="submission" date="2016-10" db="EMBL/GenBank/DDBJ databases">
        <authorList>
            <person name="Varghese N."/>
            <person name="Submissions S."/>
        </authorList>
    </citation>
    <scope>NUCLEOTIDE SEQUENCE [LARGE SCALE GENOMIC DNA]</scope>
    <source>
        <strain evidence="6">CGMCC 1.8975</strain>
    </source>
</reference>
<keyword evidence="2" id="KW-0238">DNA-binding</keyword>
<dbReference type="AlphaFoldDB" id="A0A1H3PJG0"/>
<sequence length="408" mass="44596">MRIPRNYSLMTFRFVLRVAKVNQAGKAPVCLCISAGGKRAYCSTSIRLDPAAWDVMGERQGGSTDAAKLNNNTLSVIKAEAIALMQSLPAAQRTAHRVAAALRGTAPGAQVCLLKTGDATLATHFASRNVSTLQNFTRALQLLRTWHKASTLPQEQFDEDARKRFVAWLLNHQALSPSSVRSYLSGLAALWARAGLMTERGRGPFAGLKLPRHRPEPRASLSRQQFARLATGGLPTGGQHEARNLYLACFYLHGSRIGVVLQLRWGDVREGRVYYRAAKGGPHKSVAVSGPLRALLGESGPADGFVFDYLPSDFFALDKAAQHRAIKRANTKVNWHLRAACRALDLPGNIHPHTARHTMARMTVEATGDIRAAQHVLGHSTYQQTEVYVRSMLTEEVDAAAASVYDSL</sequence>
<evidence type="ECO:0000256" key="2">
    <source>
        <dbReference type="ARBA" id="ARBA00023125"/>
    </source>
</evidence>
<dbReference type="OrthoDB" id="1094492at2"/>
<dbReference type="Proteomes" id="UP000199249">
    <property type="component" value="Unassembled WGS sequence"/>
</dbReference>
<dbReference type="InterPro" id="IPR002104">
    <property type="entry name" value="Integrase_catalytic"/>
</dbReference>
<dbReference type="GO" id="GO:0015074">
    <property type="term" value="P:DNA integration"/>
    <property type="evidence" value="ECO:0007669"/>
    <property type="project" value="InterPro"/>
</dbReference>
<keyword evidence="6" id="KW-1185">Reference proteome</keyword>
<dbReference type="PROSITE" id="PS51898">
    <property type="entry name" value="TYR_RECOMBINASE"/>
    <property type="match status" value="1"/>
</dbReference>
<dbReference type="GO" id="GO:0006310">
    <property type="term" value="P:DNA recombination"/>
    <property type="evidence" value="ECO:0007669"/>
    <property type="project" value="UniProtKB-KW"/>
</dbReference>
<proteinExistence type="inferred from homology"/>
<dbReference type="InterPro" id="IPR050090">
    <property type="entry name" value="Tyrosine_recombinase_XerCD"/>
</dbReference>
<dbReference type="Pfam" id="PF17293">
    <property type="entry name" value="Arm-DNA-bind_5"/>
    <property type="match status" value="1"/>
</dbReference>
<protein>
    <submittedName>
        <fullName evidence="5">Site-specific recombinase XerC</fullName>
    </submittedName>
</protein>
<dbReference type="Gene3D" id="1.10.443.10">
    <property type="entry name" value="Intergrase catalytic core"/>
    <property type="match status" value="1"/>
</dbReference>
<dbReference type="EMBL" id="FNOV01000035">
    <property type="protein sequence ID" value="SDZ01254.1"/>
    <property type="molecule type" value="Genomic_DNA"/>
</dbReference>
<comment type="similarity">
    <text evidence="1">Belongs to the 'phage' integrase family.</text>
</comment>
<dbReference type="PANTHER" id="PTHR30349:SF41">
    <property type="entry name" value="INTEGRASE_RECOMBINASE PROTEIN MJ0367-RELATED"/>
    <property type="match status" value="1"/>
</dbReference>
<keyword evidence="3" id="KW-0233">DNA recombination</keyword>
<dbReference type="PANTHER" id="PTHR30349">
    <property type="entry name" value="PHAGE INTEGRASE-RELATED"/>
    <property type="match status" value="1"/>
</dbReference>
<dbReference type="InterPro" id="IPR013762">
    <property type="entry name" value="Integrase-like_cat_sf"/>
</dbReference>
<evidence type="ECO:0000259" key="4">
    <source>
        <dbReference type="PROSITE" id="PS51898"/>
    </source>
</evidence>
<dbReference type="SUPFAM" id="SSF56349">
    <property type="entry name" value="DNA breaking-rejoining enzymes"/>
    <property type="match status" value="1"/>
</dbReference>
<gene>
    <name evidence="5" type="ORF">SAMN04488069_1358</name>
</gene>
<evidence type="ECO:0000256" key="1">
    <source>
        <dbReference type="ARBA" id="ARBA00008857"/>
    </source>
</evidence>
<name>A0A1H3PJG0_9BACT</name>
<organism evidence="5 6">
    <name type="scientific">Hymenobacter psychrophilus</name>
    <dbReference type="NCBI Taxonomy" id="651662"/>
    <lineage>
        <taxon>Bacteria</taxon>
        <taxon>Pseudomonadati</taxon>
        <taxon>Bacteroidota</taxon>
        <taxon>Cytophagia</taxon>
        <taxon>Cytophagales</taxon>
        <taxon>Hymenobacteraceae</taxon>
        <taxon>Hymenobacter</taxon>
    </lineage>
</organism>
<accession>A0A1H3PJG0</accession>
<feature type="domain" description="Tyr recombinase" evidence="4">
    <location>
        <begin position="216"/>
        <end position="402"/>
    </location>
</feature>
<evidence type="ECO:0000313" key="5">
    <source>
        <dbReference type="EMBL" id="SDZ01254.1"/>
    </source>
</evidence>
<evidence type="ECO:0000313" key="6">
    <source>
        <dbReference type="Proteomes" id="UP000199249"/>
    </source>
</evidence>
<evidence type="ECO:0000256" key="3">
    <source>
        <dbReference type="ARBA" id="ARBA00023172"/>
    </source>
</evidence>